<dbReference type="InterPro" id="IPR029045">
    <property type="entry name" value="ClpP/crotonase-like_dom_sf"/>
</dbReference>
<reference evidence="1 2" key="1">
    <citation type="submission" date="2024-06" db="EMBL/GenBank/DDBJ databases">
        <title>The Natural Products Discovery Center: Release of the First 8490 Sequenced Strains for Exploring Actinobacteria Biosynthetic Diversity.</title>
        <authorList>
            <person name="Kalkreuter E."/>
            <person name="Kautsar S.A."/>
            <person name="Yang D."/>
            <person name="Bader C.D."/>
            <person name="Teijaro C.N."/>
            <person name="Fluegel L."/>
            <person name="Davis C.M."/>
            <person name="Simpson J.R."/>
            <person name="Lauterbach L."/>
            <person name="Steele A.D."/>
            <person name="Gui C."/>
            <person name="Meng S."/>
            <person name="Li G."/>
            <person name="Viehrig K."/>
            <person name="Ye F."/>
            <person name="Su P."/>
            <person name="Kiefer A.F."/>
            <person name="Nichols A."/>
            <person name="Cepeda A.J."/>
            <person name="Yan W."/>
            <person name="Fan B."/>
            <person name="Jiang Y."/>
            <person name="Adhikari A."/>
            <person name="Zheng C.-J."/>
            <person name="Schuster L."/>
            <person name="Cowan T.M."/>
            <person name="Smanski M.J."/>
            <person name="Chevrette M.G."/>
            <person name="De Carvalho L.P.S."/>
            <person name="Shen B."/>
        </authorList>
    </citation>
    <scope>NUCLEOTIDE SEQUENCE [LARGE SCALE GENOMIC DNA]</scope>
    <source>
        <strain evidence="1 2">NPDC049344</strain>
    </source>
</reference>
<dbReference type="SUPFAM" id="SSF52096">
    <property type="entry name" value="ClpP/crotonase"/>
    <property type="match status" value="1"/>
</dbReference>
<dbReference type="RefSeq" id="WP_364593222.1">
    <property type="nucleotide sequence ID" value="NZ_JBFAQK010000016.1"/>
</dbReference>
<keyword evidence="2" id="KW-1185">Reference proteome</keyword>
<evidence type="ECO:0000313" key="1">
    <source>
        <dbReference type="EMBL" id="MEV4681997.1"/>
    </source>
</evidence>
<organism evidence="1 2">
    <name type="scientific">Streptomyces kurssanovii</name>
    <dbReference type="NCBI Taxonomy" id="67312"/>
    <lineage>
        <taxon>Bacteria</taxon>
        <taxon>Bacillati</taxon>
        <taxon>Actinomycetota</taxon>
        <taxon>Actinomycetes</taxon>
        <taxon>Kitasatosporales</taxon>
        <taxon>Streptomycetaceae</taxon>
        <taxon>Streptomyces</taxon>
    </lineage>
</organism>
<dbReference type="EMBL" id="JBFAQK010000016">
    <property type="protein sequence ID" value="MEV4681997.1"/>
    <property type="molecule type" value="Genomic_DNA"/>
</dbReference>
<sequence>MTALSYGPVQLHTEAPVATVRLCDEAGHNRFTPELRAGLIAALHRAGGDPDVRAVVLEGAPGVFSAGGATERMLGTHEQRVVELWEMMQAIAACPVPVVAAAQGHALGGGLLLALYCDIAVLSERSRYAMNFLTFGFTPILGASHVVPAAFGRALGTEMMYTSRTYTGRELRERGAGTRICAHDTVPAEAHRIALQSAQAPRGALAMMKSQLVRTLLTDARAALEREIPDHEATITGDEARRRIRGLHGQRIAHAGQPEAAA</sequence>
<gene>
    <name evidence="1" type="ORF">AB0K36_14600</name>
</gene>
<accession>A0ABV3HUI2</accession>
<evidence type="ECO:0000313" key="2">
    <source>
        <dbReference type="Proteomes" id="UP001552521"/>
    </source>
</evidence>
<dbReference type="NCBIfam" id="NF005496">
    <property type="entry name" value="PRK07110.1"/>
    <property type="match status" value="1"/>
</dbReference>
<dbReference type="PANTHER" id="PTHR11941:SF133">
    <property type="entry name" value="1,2-EPOXYPHENYLACETYL-COA ISOMERASE"/>
    <property type="match status" value="1"/>
</dbReference>
<name>A0ABV3HUI2_9ACTN</name>
<dbReference type="Pfam" id="PF00378">
    <property type="entry name" value="ECH_1"/>
    <property type="match status" value="1"/>
</dbReference>
<protein>
    <submittedName>
        <fullName evidence="1">Polyketide synthase</fullName>
    </submittedName>
</protein>
<dbReference type="Proteomes" id="UP001552521">
    <property type="component" value="Unassembled WGS sequence"/>
</dbReference>
<dbReference type="InterPro" id="IPR001753">
    <property type="entry name" value="Enoyl-CoA_hydra/iso"/>
</dbReference>
<dbReference type="CDD" id="cd06558">
    <property type="entry name" value="crotonase-like"/>
    <property type="match status" value="1"/>
</dbReference>
<proteinExistence type="predicted"/>
<dbReference type="PANTHER" id="PTHR11941">
    <property type="entry name" value="ENOYL-COA HYDRATASE-RELATED"/>
    <property type="match status" value="1"/>
</dbReference>
<dbReference type="Gene3D" id="3.90.226.10">
    <property type="entry name" value="2-enoyl-CoA Hydratase, Chain A, domain 1"/>
    <property type="match status" value="1"/>
</dbReference>
<comment type="caution">
    <text evidence="1">The sequence shown here is derived from an EMBL/GenBank/DDBJ whole genome shotgun (WGS) entry which is preliminary data.</text>
</comment>